<evidence type="ECO:0000256" key="1">
    <source>
        <dbReference type="ARBA" id="ARBA00007983"/>
    </source>
</evidence>
<keyword evidence="4 6" id="KW-0560">Oxidoreductase</keyword>
<name>A0A453C746_AEGTS</name>
<dbReference type="AlphaFoldDB" id="A0A453C746"/>
<dbReference type="Proteomes" id="UP000015105">
    <property type="component" value="Chromosome 2D"/>
</dbReference>
<organism evidence="9 10">
    <name type="scientific">Aegilops tauschii subsp. strangulata</name>
    <name type="common">Goatgrass</name>
    <dbReference type="NCBI Taxonomy" id="200361"/>
    <lineage>
        <taxon>Eukaryota</taxon>
        <taxon>Viridiplantae</taxon>
        <taxon>Streptophyta</taxon>
        <taxon>Embryophyta</taxon>
        <taxon>Tracheophyta</taxon>
        <taxon>Spermatophyta</taxon>
        <taxon>Magnoliopsida</taxon>
        <taxon>Liliopsida</taxon>
        <taxon>Poales</taxon>
        <taxon>Poaceae</taxon>
        <taxon>BOP clade</taxon>
        <taxon>Pooideae</taxon>
        <taxon>Triticodae</taxon>
        <taxon>Triticeae</taxon>
        <taxon>Triticinae</taxon>
        <taxon>Aegilops</taxon>
    </lineage>
</organism>
<evidence type="ECO:0000256" key="2">
    <source>
        <dbReference type="ARBA" id="ARBA00022723"/>
    </source>
</evidence>
<dbReference type="EnsemblPlants" id="AET2Gv20757100.13">
    <property type="protein sequence ID" value="AET2Gv20757100.13"/>
    <property type="gene ID" value="AET2Gv20757100"/>
</dbReference>
<dbReference type="PANTHER" id="PTHR10638:SF75">
    <property type="entry name" value="AMINE OXIDASE"/>
    <property type="match status" value="1"/>
</dbReference>
<dbReference type="InterPro" id="IPR000269">
    <property type="entry name" value="Cu_amine_oxidase"/>
</dbReference>
<dbReference type="Gene3D" id="3.10.450.40">
    <property type="match status" value="2"/>
</dbReference>
<feature type="domain" description="Copper amine oxidase catalytic" evidence="7">
    <location>
        <begin position="255"/>
        <end position="346"/>
    </location>
</feature>
<keyword evidence="2 6" id="KW-0479">Metal-binding</keyword>
<dbReference type="SUPFAM" id="SSF49998">
    <property type="entry name" value="Amine oxidase catalytic domain"/>
    <property type="match status" value="1"/>
</dbReference>
<evidence type="ECO:0000256" key="4">
    <source>
        <dbReference type="ARBA" id="ARBA00023002"/>
    </source>
</evidence>
<evidence type="ECO:0000313" key="9">
    <source>
        <dbReference type="EnsemblPlants" id="AET2Gv20757100.13"/>
    </source>
</evidence>
<dbReference type="GO" id="GO:0048038">
    <property type="term" value="F:quinone binding"/>
    <property type="evidence" value="ECO:0007669"/>
    <property type="project" value="InterPro"/>
</dbReference>
<dbReference type="Gene3D" id="2.70.98.20">
    <property type="entry name" value="Copper amine oxidase, catalytic domain"/>
    <property type="match status" value="1"/>
</dbReference>
<evidence type="ECO:0000313" key="10">
    <source>
        <dbReference type="Proteomes" id="UP000015105"/>
    </source>
</evidence>
<reference evidence="10" key="1">
    <citation type="journal article" date="2014" name="Science">
        <title>Ancient hybridizations among the ancestral genomes of bread wheat.</title>
        <authorList>
            <consortium name="International Wheat Genome Sequencing Consortium,"/>
            <person name="Marcussen T."/>
            <person name="Sandve S.R."/>
            <person name="Heier L."/>
            <person name="Spannagl M."/>
            <person name="Pfeifer M."/>
            <person name="Jakobsen K.S."/>
            <person name="Wulff B.B."/>
            <person name="Steuernagel B."/>
            <person name="Mayer K.F."/>
            <person name="Olsen O.A."/>
        </authorList>
    </citation>
    <scope>NUCLEOTIDE SEQUENCE [LARGE SCALE GENOMIC DNA]</scope>
    <source>
        <strain evidence="10">cv. AL8/78</strain>
    </source>
</reference>
<dbReference type="Pfam" id="PF02728">
    <property type="entry name" value="Cu_amine_oxidN3"/>
    <property type="match status" value="1"/>
</dbReference>
<comment type="similarity">
    <text evidence="1 6">Belongs to the copper/topaquinone oxidase family.</text>
</comment>
<comment type="cofactor">
    <cofactor evidence="6">
        <name>Cu cation</name>
        <dbReference type="ChEBI" id="CHEBI:23378"/>
    </cofactor>
    <text evidence="6">Contains 1 topaquinone per subunit.</text>
</comment>
<evidence type="ECO:0000256" key="5">
    <source>
        <dbReference type="ARBA" id="ARBA00023008"/>
    </source>
</evidence>
<dbReference type="InterPro" id="IPR015798">
    <property type="entry name" value="Cu_amine_oxidase_C"/>
</dbReference>
<reference evidence="9" key="3">
    <citation type="journal article" date="2017" name="Nature">
        <title>Genome sequence of the progenitor of the wheat D genome Aegilops tauschii.</title>
        <authorList>
            <person name="Luo M.C."/>
            <person name="Gu Y.Q."/>
            <person name="Puiu D."/>
            <person name="Wang H."/>
            <person name="Twardziok S.O."/>
            <person name="Deal K.R."/>
            <person name="Huo N."/>
            <person name="Zhu T."/>
            <person name="Wang L."/>
            <person name="Wang Y."/>
            <person name="McGuire P.E."/>
            <person name="Liu S."/>
            <person name="Long H."/>
            <person name="Ramasamy R.K."/>
            <person name="Rodriguez J.C."/>
            <person name="Van S.L."/>
            <person name="Yuan L."/>
            <person name="Wang Z."/>
            <person name="Xia Z."/>
            <person name="Xiao L."/>
            <person name="Anderson O.D."/>
            <person name="Ouyang S."/>
            <person name="Liang Y."/>
            <person name="Zimin A.V."/>
            <person name="Pertea G."/>
            <person name="Qi P."/>
            <person name="Bennetzen J.L."/>
            <person name="Dai X."/>
            <person name="Dawson M.W."/>
            <person name="Muller H.G."/>
            <person name="Kugler K."/>
            <person name="Rivarola-Duarte L."/>
            <person name="Spannagl M."/>
            <person name="Mayer K.F.X."/>
            <person name="Lu F.H."/>
            <person name="Bevan M.W."/>
            <person name="Leroy P."/>
            <person name="Li P."/>
            <person name="You F.M."/>
            <person name="Sun Q."/>
            <person name="Liu Z."/>
            <person name="Lyons E."/>
            <person name="Wicker T."/>
            <person name="Salzberg S.L."/>
            <person name="Devos K.M."/>
            <person name="Dvorak J."/>
        </authorList>
    </citation>
    <scope>NUCLEOTIDE SEQUENCE [LARGE SCALE GENOMIC DNA]</scope>
    <source>
        <strain evidence="9">cv. AL8/78</strain>
    </source>
</reference>
<evidence type="ECO:0000256" key="6">
    <source>
        <dbReference type="RuleBase" id="RU000672"/>
    </source>
</evidence>
<reference evidence="9" key="4">
    <citation type="submission" date="2019-03" db="UniProtKB">
        <authorList>
            <consortium name="EnsemblPlants"/>
        </authorList>
    </citation>
    <scope>IDENTIFICATION</scope>
</reference>
<evidence type="ECO:0000256" key="3">
    <source>
        <dbReference type="ARBA" id="ARBA00022772"/>
    </source>
</evidence>
<dbReference type="PANTHER" id="PTHR10638">
    <property type="entry name" value="COPPER AMINE OXIDASE"/>
    <property type="match status" value="1"/>
</dbReference>
<dbReference type="FunFam" id="3.10.450.40:FF:000002">
    <property type="entry name" value="Amine oxidase"/>
    <property type="match status" value="1"/>
</dbReference>
<evidence type="ECO:0000259" key="8">
    <source>
        <dbReference type="Pfam" id="PF02728"/>
    </source>
</evidence>
<dbReference type="SUPFAM" id="SSF54416">
    <property type="entry name" value="Amine oxidase N-terminal region"/>
    <property type="match status" value="2"/>
</dbReference>
<dbReference type="Gramene" id="AET2Gv20757100.13">
    <property type="protein sequence ID" value="AET2Gv20757100.13"/>
    <property type="gene ID" value="AET2Gv20757100"/>
</dbReference>
<feature type="domain" description="Copper amine oxidase N3-terminal" evidence="8">
    <location>
        <begin position="128"/>
        <end position="228"/>
    </location>
</feature>
<dbReference type="GO" id="GO:0005507">
    <property type="term" value="F:copper ion binding"/>
    <property type="evidence" value="ECO:0007669"/>
    <property type="project" value="InterPro"/>
</dbReference>
<reference evidence="9" key="5">
    <citation type="journal article" date="2021" name="G3 (Bethesda)">
        <title>Aegilops tauschii genome assembly Aet v5.0 features greater sequence contiguity and improved annotation.</title>
        <authorList>
            <person name="Wang L."/>
            <person name="Zhu T."/>
            <person name="Rodriguez J.C."/>
            <person name="Deal K.R."/>
            <person name="Dubcovsky J."/>
            <person name="McGuire P.E."/>
            <person name="Lux T."/>
            <person name="Spannagl M."/>
            <person name="Mayer K.F.X."/>
            <person name="Baldrich P."/>
            <person name="Meyers B.C."/>
            <person name="Huo N."/>
            <person name="Gu Y.Q."/>
            <person name="Zhou H."/>
            <person name="Devos K.M."/>
            <person name="Bennetzen J.L."/>
            <person name="Unver T."/>
            <person name="Budak H."/>
            <person name="Gulick P.J."/>
            <person name="Galiba G."/>
            <person name="Kalapos B."/>
            <person name="Nelson D.R."/>
            <person name="Li P."/>
            <person name="You F.M."/>
            <person name="Luo M.C."/>
            <person name="Dvorak J."/>
        </authorList>
    </citation>
    <scope>NUCLEOTIDE SEQUENCE [LARGE SCALE GENOMIC DNA]</scope>
    <source>
        <strain evidence="9">cv. AL8/78</strain>
    </source>
</reference>
<dbReference type="Pfam" id="PF01179">
    <property type="entry name" value="Cu_amine_oxid"/>
    <property type="match status" value="1"/>
</dbReference>
<keyword evidence="10" id="KW-1185">Reference proteome</keyword>
<keyword evidence="3 6" id="KW-0801">TPQ</keyword>
<reference evidence="10" key="2">
    <citation type="journal article" date="2017" name="Nat. Plants">
        <title>The Aegilops tauschii genome reveals multiple impacts of transposons.</title>
        <authorList>
            <person name="Zhao G."/>
            <person name="Zou C."/>
            <person name="Li K."/>
            <person name="Wang K."/>
            <person name="Li T."/>
            <person name="Gao L."/>
            <person name="Zhang X."/>
            <person name="Wang H."/>
            <person name="Yang Z."/>
            <person name="Liu X."/>
            <person name="Jiang W."/>
            <person name="Mao L."/>
            <person name="Kong X."/>
            <person name="Jiao Y."/>
            <person name="Jia J."/>
        </authorList>
    </citation>
    <scope>NUCLEOTIDE SEQUENCE [LARGE SCALE GENOMIC DNA]</scope>
    <source>
        <strain evidence="10">cv. AL8/78</strain>
    </source>
</reference>
<evidence type="ECO:0000259" key="7">
    <source>
        <dbReference type="Pfam" id="PF01179"/>
    </source>
</evidence>
<proteinExistence type="inferred from homology"/>
<sequence length="354" mass="39736">SLSSAPFAILICTWRIPIMTRAQRFHPLDPLSAAEIAVAVATVRAAGKSPEERDSMRFVEAVLLEPEKNVVALADAYFFPPFQPSLLPRTKGSAVIPSRLPPRRAKLVVYNRHSNETTIWIVELSEDAMEYAECEATVKNYPPFVEAMKKRGVDDMELVMVDAWCAGYYSDADAPSRRLARPLIFCRTESDSPMENGYARPVEGIHVVVDMQNNIVIEFEDRKFVPLPPPDHLRNYTPGETRGGVDRSDVKPLIINQPEGPSFRINGYFVEWQKWNFRIGFTPKEGLVIYSVAYVDGSRGRRPIAHRLSFVEMVVPYGDPSEPHYRKNAFDAGEDGLGKNAHSLKKVICSVLGV</sequence>
<protein>
    <recommendedName>
        <fullName evidence="6">Amine oxidase</fullName>
        <ecNumber evidence="6">1.4.3.-</ecNumber>
    </recommendedName>
</protein>
<dbReference type="InterPro" id="IPR036460">
    <property type="entry name" value="Cu_amine_oxidase_C_sf"/>
</dbReference>
<dbReference type="GO" id="GO:0008131">
    <property type="term" value="F:primary methylamine oxidase activity"/>
    <property type="evidence" value="ECO:0007669"/>
    <property type="project" value="InterPro"/>
</dbReference>
<keyword evidence="5 6" id="KW-0186">Copper</keyword>
<comment type="PTM">
    <text evidence="6">Topaquinone (TPQ) is generated by copper-dependent autoxidation of a specific tyrosyl residue.</text>
</comment>
<dbReference type="GO" id="GO:0009308">
    <property type="term" value="P:amine metabolic process"/>
    <property type="evidence" value="ECO:0007669"/>
    <property type="project" value="UniProtKB-UniRule"/>
</dbReference>
<accession>A0A453C746</accession>
<dbReference type="EC" id="1.4.3.-" evidence="6"/>
<dbReference type="InterPro" id="IPR016182">
    <property type="entry name" value="Cu_amine_oxidase_N-reg"/>
</dbReference>
<dbReference type="InterPro" id="IPR015802">
    <property type="entry name" value="Cu_amine_oxidase_N3"/>
</dbReference>